<keyword evidence="3" id="KW-0732">Signal</keyword>
<gene>
    <name evidence="4" type="ORF">E7027_00450</name>
</gene>
<feature type="chain" id="PRO_5037181337" evidence="3">
    <location>
        <begin position="20"/>
        <end position="168"/>
    </location>
</feature>
<evidence type="ECO:0000313" key="5">
    <source>
        <dbReference type="Proteomes" id="UP000725649"/>
    </source>
</evidence>
<comment type="caution">
    <text evidence="4">The sequence shown here is derived from an EMBL/GenBank/DDBJ whole genome shotgun (WGS) entry which is preliminary data.</text>
</comment>
<evidence type="ECO:0000256" key="1">
    <source>
        <dbReference type="SAM" id="Coils"/>
    </source>
</evidence>
<keyword evidence="1" id="KW-0175">Coiled coil</keyword>
<evidence type="ECO:0000256" key="2">
    <source>
        <dbReference type="SAM" id="MobiDB-lite"/>
    </source>
</evidence>
<proteinExistence type="predicted"/>
<accession>A0A928HFH2</accession>
<feature type="region of interest" description="Disordered" evidence="2">
    <location>
        <begin position="29"/>
        <end position="62"/>
    </location>
</feature>
<reference evidence="4" key="1">
    <citation type="submission" date="2019-04" db="EMBL/GenBank/DDBJ databases">
        <title>Evolution of Biomass-Degrading Anaerobic Consortia Revealed by Metagenomics.</title>
        <authorList>
            <person name="Peng X."/>
        </authorList>
    </citation>
    <scope>NUCLEOTIDE SEQUENCE</scope>
    <source>
        <strain evidence="4">SIG66</strain>
    </source>
</reference>
<feature type="coiled-coil region" evidence="1">
    <location>
        <begin position="108"/>
        <end position="166"/>
    </location>
</feature>
<dbReference type="AlphaFoldDB" id="A0A928HFH2"/>
<sequence>MRKLLWVFFLLCVAGSLWAGEEQKQDSSAVTAEQVKAEEPAAALPSAQKELTPAERKKQAKERRKQIKKLVKAYRKASSAEKPAIKAQLTELVSVAVDNGLSYMKDRIAAERANLDNWEAKVKEQEANLDEVKTLRVEDLLSGAAEKKHKAAKKAWKKQLKEAKKKVK</sequence>
<evidence type="ECO:0000256" key="3">
    <source>
        <dbReference type="SAM" id="SignalP"/>
    </source>
</evidence>
<protein>
    <submittedName>
        <fullName evidence="4">Uncharacterized protein</fullName>
    </submittedName>
</protein>
<dbReference type="Proteomes" id="UP000725649">
    <property type="component" value="Unassembled WGS sequence"/>
</dbReference>
<feature type="signal peptide" evidence="3">
    <location>
        <begin position="1"/>
        <end position="19"/>
    </location>
</feature>
<name>A0A928HFH2_9BACT</name>
<evidence type="ECO:0000313" key="4">
    <source>
        <dbReference type="EMBL" id="MBE6420611.1"/>
    </source>
</evidence>
<dbReference type="EMBL" id="SUVG01000001">
    <property type="protein sequence ID" value="MBE6420611.1"/>
    <property type="molecule type" value="Genomic_DNA"/>
</dbReference>
<organism evidence="4 5">
    <name type="scientific">Candidatus Avelusimicrobium gallicola</name>
    <dbReference type="NCBI Taxonomy" id="2562704"/>
    <lineage>
        <taxon>Bacteria</taxon>
        <taxon>Pseudomonadati</taxon>
        <taxon>Elusimicrobiota</taxon>
        <taxon>Elusimicrobia</taxon>
        <taxon>Elusimicrobiales</taxon>
        <taxon>Elusimicrobiaceae</taxon>
        <taxon>Candidatus Avelusimicrobium</taxon>
    </lineage>
</organism>